<dbReference type="InterPro" id="IPR044597">
    <property type="entry name" value="SMH1-6"/>
</dbReference>
<feature type="coiled-coil region" evidence="6">
    <location>
        <begin position="66"/>
        <end position="96"/>
    </location>
</feature>
<keyword evidence="4" id="KW-0238">DNA-binding</keyword>
<evidence type="ECO:0000256" key="3">
    <source>
        <dbReference type="ARBA" id="ARBA00022454"/>
    </source>
</evidence>
<reference evidence="7 8" key="1">
    <citation type="journal article" date="2024" name="G3 (Bethesda)">
        <title>Genome assembly of Hibiscus sabdariffa L. provides insights into metabolisms of medicinal natural products.</title>
        <authorList>
            <person name="Kim T."/>
        </authorList>
    </citation>
    <scope>NUCLEOTIDE SEQUENCE [LARGE SCALE GENOMIC DNA]</scope>
    <source>
        <strain evidence="7">TK-2024</strain>
        <tissue evidence="7">Old leaves</tissue>
    </source>
</reference>
<evidence type="ECO:0000313" key="7">
    <source>
        <dbReference type="EMBL" id="KAK8562820.1"/>
    </source>
</evidence>
<organism evidence="7 8">
    <name type="scientific">Hibiscus sabdariffa</name>
    <name type="common">roselle</name>
    <dbReference type="NCBI Taxonomy" id="183260"/>
    <lineage>
        <taxon>Eukaryota</taxon>
        <taxon>Viridiplantae</taxon>
        <taxon>Streptophyta</taxon>
        <taxon>Embryophyta</taxon>
        <taxon>Tracheophyta</taxon>
        <taxon>Spermatophyta</taxon>
        <taxon>Magnoliopsida</taxon>
        <taxon>eudicotyledons</taxon>
        <taxon>Gunneridae</taxon>
        <taxon>Pentapetalae</taxon>
        <taxon>rosids</taxon>
        <taxon>malvids</taxon>
        <taxon>Malvales</taxon>
        <taxon>Malvaceae</taxon>
        <taxon>Malvoideae</taxon>
        <taxon>Hibiscus</taxon>
    </lineage>
</organism>
<keyword evidence="8" id="KW-1185">Reference proteome</keyword>
<name>A0ABR2ELU1_9ROSI</name>
<dbReference type="EMBL" id="JBBPBM010000012">
    <property type="protein sequence ID" value="KAK8562820.1"/>
    <property type="molecule type" value="Genomic_DNA"/>
</dbReference>
<comment type="caution">
    <text evidence="7">The sequence shown here is derived from an EMBL/GenBank/DDBJ whole genome shotgun (WGS) entry which is preliminary data.</text>
</comment>
<dbReference type="Proteomes" id="UP001472677">
    <property type="component" value="Unassembled WGS sequence"/>
</dbReference>
<accession>A0ABR2ELU1</accession>
<gene>
    <name evidence="7" type="ORF">V6N12_010888</name>
</gene>
<evidence type="ECO:0000256" key="6">
    <source>
        <dbReference type="SAM" id="Coils"/>
    </source>
</evidence>
<dbReference type="PANTHER" id="PTHR46267:SF8">
    <property type="entry name" value="TELOMERE REPEAT-BINDING FACTOR 1"/>
    <property type="match status" value="1"/>
</dbReference>
<proteinExistence type="predicted"/>
<keyword evidence="3" id="KW-0158">Chromosome</keyword>
<evidence type="ECO:0000256" key="2">
    <source>
        <dbReference type="ARBA" id="ARBA00004286"/>
    </source>
</evidence>
<evidence type="ECO:0000313" key="8">
    <source>
        <dbReference type="Proteomes" id="UP001472677"/>
    </source>
</evidence>
<evidence type="ECO:0000256" key="5">
    <source>
        <dbReference type="ARBA" id="ARBA00023242"/>
    </source>
</evidence>
<keyword evidence="5" id="KW-0539">Nucleus</keyword>
<evidence type="ECO:0000256" key="4">
    <source>
        <dbReference type="ARBA" id="ARBA00023125"/>
    </source>
</evidence>
<dbReference type="PANTHER" id="PTHR46267">
    <property type="entry name" value="SINGLE MYB HISTONE 4"/>
    <property type="match status" value="1"/>
</dbReference>
<evidence type="ECO:0000256" key="1">
    <source>
        <dbReference type="ARBA" id="ARBA00004123"/>
    </source>
</evidence>
<sequence length="146" mass="16495">MQCSNPLNVDSMIAGFWRCYRRRSHSILFSEARQRVSPRFDRDAVKILTKPQIDLELARMRNMTPEEAAARAVVEAEAAIAEAEEAGREAEVTEADAEAAQAFAKAAMKTIKGRSNQKVVNYRLLSLFILHMDICRCKNYLMDGMP</sequence>
<keyword evidence="6" id="KW-0175">Coiled coil</keyword>
<comment type="subcellular location">
    <subcellularLocation>
        <location evidence="2">Chromosome</location>
    </subcellularLocation>
    <subcellularLocation>
        <location evidence="1">Nucleus</location>
    </subcellularLocation>
</comment>
<protein>
    <submittedName>
        <fullName evidence="7">Uncharacterized protein</fullName>
    </submittedName>
</protein>